<dbReference type="PANTHER" id="PTHR30050">
    <property type="entry name" value="CHROMOSOMAL REPLICATION INITIATOR PROTEIN DNAA"/>
    <property type="match status" value="1"/>
</dbReference>
<name>A0ABR7I994_9FIRM</name>
<dbReference type="InterPro" id="IPR027417">
    <property type="entry name" value="P-loop_NTPase"/>
</dbReference>
<evidence type="ECO:0000313" key="3">
    <source>
        <dbReference type="EMBL" id="MBC5753511.1"/>
    </source>
</evidence>
<dbReference type="EMBL" id="JACOQH010000003">
    <property type="protein sequence ID" value="MBC5753511.1"/>
    <property type="molecule type" value="Genomic_DNA"/>
</dbReference>
<keyword evidence="3" id="KW-0067">ATP-binding</keyword>
<dbReference type="NCBIfam" id="NF005304">
    <property type="entry name" value="PRK06835.1"/>
    <property type="match status" value="1"/>
</dbReference>
<evidence type="ECO:0000256" key="1">
    <source>
        <dbReference type="SAM" id="Coils"/>
    </source>
</evidence>
<dbReference type="Gene3D" id="3.40.50.300">
    <property type="entry name" value="P-loop containing nucleotide triphosphate hydrolases"/>
    <property type="match status" value="1"/>
</dbReference>
<keyword evidence="4" id="KW-1185">Reference proteome</keyword>
<dbReference type="RefSeq" id="WP_147618211.1">
    <property type="nucleotide sequence ID" value="NZ_JACOQH010000003.1"/>
</dbReference>
<proteinExistence type="predicted"/>
<dbReference type="SUPFAM" id="SSF52540">
    <property type="entry name" value="P-loop containing nucleoside triphosphate hydrolases"/>
    <property type="match status" value="1"/>
</dbReference>
<dbReference type="InterPro" id="IPR003593">
    <property type="entry name" value="AAA+_ATPase"/>
</dbReference>
<dbReference type="PANTHER" id="PTHR30050:SF4">
    <property type="entry name" value="ATP-BINDING PROTEIN RV3427C IN INSERTION SEQUENCE-RELATED"/>
    <property type="match status" value="1"/>
</dbReference>
<keyword evidence="3" id="KW-0547">Nucleotide-binding</keyword>
<dbReference type="GO" id="GO:0005524">
    <property type="term" value="F:ATP binding"/>
    <property type="evidence" value="ECO:0007669"/>
    <property type="project" value="UniProtKB-KW"/>
</dbReference>
<dbReference type="Proteomes" id="UP000621540">
    <property type="component" value="Unassembled WGS sequence"/>
</dbReference>
<feature type="coiled-coil region" evidence="1">
    <location>
        <begin position="60"/>
        <end position="87"/>
    </location>
</feature>
<keyword evidence="1" id="KW-0175">Coiled coil</keyword>
<reference evidence="3 4" key="1">
    <citation type="submission" date="2020-08" db="EMBL/GenBank/DDBJ databases">
        <title>Genome public.</title>
        <authorList>
            <person name="Liu C."/>
            <person name="Sun Q."/>
        </authorList>
    </citation>
    <scope>NUCLEOTIDE SEQUENCE [LARGE SCALE GENOMIC DNA]</scope>
    <source>
        <strain evidence="3 4">BX0805</strain>
    </source>
</reference>
<dbReference type="SMART" id="SM00382">
    <property type="entry name" value="AAA"/>
    <property type="match status" value="1"/>
</dbReference>
<sequence>MALNNAQYDEIIRQYNAKQIRNQHIVEDRKNEVYAKNARLKEIDDTISSCSVAQAKKLLLGDDAAALDELKKQIASLREEKSVILASLGYPEDYFIPPYDCPDCRDTGYIGNERCHCFKQAAIDLVYTQSNIRSILAEENFAHFSYDYYSDTQTEPVSGLSPLALIRRAREESEHFIDQFGVGDTAQNLFFYGNTGVGKTFLSNCIAKELLDRGFSVIYFTAFQLFDIFAKNVFDKDTDASVAHQNIFDCDLLIIDDLGTEMSNSFTTSQFFLCLNERLLRRKSTIISTNLNMNQLADIYSERTFSRVFSNYTMLKFYGDDIRIKKKLH</sequence>
<evidence type="ECO:0000313" key="4">
    <source>
        <dbReference type="Proteomes" id="UP000621540"/>
    </source>
</evidence>
<dbReference type="CDD" id="cd00009">
    <property type="entry name" value="AAA"/>
    <property type="match status" value="1"/>
</dbReference>
<dbReference type="Pfam" id="PF01695">
    <property type="entry name" value="IstB_IS21"/>
    <property type="match status" value="1"/>
</dbReference>
<feature type="domain" description="AAA+ ATPase" evidence="2">
    <location>
        <begin position="185"/>
        <end position="315"/>
    </location>
</feature>
<dbReference type="InterPro" id="IPR002611">
    <property type="entry name" value="IstB_ATP-bd"/>
</dbReference>
<protein>
    <submittedName>
        <fullName evidence="3">ATP-binding protein</fullName>
    </submittedName>
</protein>
<accession>A0ABR7I994</accession>
<organism evidence="3 4">
    <name type="scientific">Roseburia yibonii</name>
    <dbReference type="NCBI Taxonomy" id="2763063"/>
    <lineage>
        <taxon>Bacteria</taxon>
        <taxon>Bacillati</taxon>
        <taxon>Bacillota</taxon>
        <taxon>Clostridia</taxon>
        <taxon>Lachnospirales</taxon>
        <taxon>Lachnospiraceae</taxon>
        <taxon>Roseburia</taxon>
    </lineage>
</organism>
<gene>
    <name evidence="3" type="ORF">H8Z76_05620</name>
</gene>
<evidence type="ECO:0000259" key="2">
    <source>
        <dbReference type="SMART" id="SM00382"/>
    </source>
</evidence>
<comment type="caution">
    <text evidence="3">The sequence shown here is derived from an EMBL/GenBank/DDBJ whole genome shotgun (WGS) entry which is preliminary data.</text>
</comment>